<evidence type="ECO:0000259" key="10">
    <source>
        <dbReference type="PROSITE" id="PS51371"/>
    </source>
</evidence>
<keyword evidence="3 9" id="KW-0812">Transmembrane</keyword>
<feature type="transmembrane region" description="Helical" evidence="9">
    <location>
        <begin position="89"/>
        <end position="107"/>
    </location>
</feature>
<dbReference type="CDD" id="cd04590">
    <property type="entry name" value="CBS_pair_CorC_HlyC_assoc"/>
    <property type="match status" value="1"/>
</dbReference>
<dbReference type="Pfam" id="PF01595">
    <property type="entry name" value="CNNM"/>
    <property type="match status" value="1"/>
</dbReference>
<dbReference type="SMART" id="SM01091">
    <property type="entry name" value="CorC_HlyC"/>
    <property type="match status" value="1"/>
</dbReference>
<accession>A0A318EWZ2</accession>
<dbReference type="EMBL" id="QICS01000001">
    <property type="protein sequence ID" value="PXV95767.1"/>
    <property type="molecule type" value="Genomic_DNA"/>
</dbReference>
<comment type="caution">
    <text evidence="11">The sequence shown here is derived from an EMBL/GenBank/DDBJ whole genome shotgun (WGS) entry which is preliminary data.</text>
</comment>
<feature type="transmembrane region" description="Helical" evidence="9">
    <location>
        <begin position="6"/>
        <end position="26"/>
    </location>
</feature>
<dbReference type="PANTHER" id="PTHR22777">
    <property type="entry name" value="HEMOLYSIN-RELATED"/>
    <property type="match status" value="1"/>
</dbReference>
<feature type="domain" description="CBS" evidence="10">
    <location>
        <begin position="274"/>
        <end position="331"/>
    </location>
</feature>
<dbReference type="GO" id="GO:0005886">
    <property type="term" value="C:plasma membrane"/>
    <property type="evidence" value="ECO:0007669"/>
    <property type="project" value="TreeGrafter"/>
</dbReference>
<evidence type="ECO:0000256" key="9">
    <source>
        <dbReference type="SAM" id="Phobius"/>
    </source>
</evidence>
<evidence type="ECO:0000256" key="8">
    <source>
        <dbReference type="PROSITE-ProRule" id="PRU00703"/>
    </source>
</evidence>
<evidence type="ECO:0000313" key="11">
    <source>
        <dbReference type="EMBL" id="PXV95767.1"/>
    </source>
</evidence>
<dbReference type="InterPro" id="IPR044751">
    <property type="entry name" value="Ion_transp-like_CBS"/>
</dbReference>
<dbReference type="SUPFAM" id="SSF56176">
    <property type="entry name" value="FAD-binding/transporter-associated domain-like"/>
    <property type="match status" value="1"/>
</dbReference>
<dbReference type="SMART" id="SM00116">
    <property type="entry name" value="CBS"/>
    <property type="match status" value="2"/>
</dbReference>
<dbReference type="InterPro" id="IPR002550">
    <property type="entry name" value="CNNM"/>
</dbReference>
<evidence type="ECO:0000256" key="7">
    <source>
        <dbReference type="ARBA" id="ARBA00023136"/>
    </source>
</evidence>
<dbReference type="Pfam" id="PF00571">
    <property type="entry name" value="CBS"/>
    <property type="match status" value="2"/>
</dbReference>
<dbReference type="InterPro" id="IPR046342">
    <property type="entry name" value="CBS_dom_sf"/>
</dbReference>
<dbReference type="Proteomes" id="UP000247523">
    <property type="component" value="Unassembled WGS sequence"/>
</dbReference>
<keyword evidence="6 8" id="KW-0129">CBS domain</keyword>
<evidence type="ECO:0000256" key="1">
    <source>
        <dbReference type="ARBA" id="ARBA00004141"/>
    </source>
</evidence>
<sequence>MTKNSQIIGIIVLAFLICVDALLYGFGSAIQAINENTVEKRAKDEKDRRSILLNQMIDNPANFINTIQIVINLISIIFGVFMTKLFQRPILAFIIIFYLVLTLGIQIPKKIGKKYCEKWAYSLVYFINAIIILLLPFTVIISYGTNLVCRIFSITPNANEDDVTEEEIISMVHEVHEQGDLLASEAEMINNIFELGDKEAKDIMTHRKNVVSVNGNDTVSEALKYMLKQNYSRFPVFEDDLDNIIGLIHLKDICIAYYEHKELRDRPIKLIKGMLRDAVFIPETRNINVLFQSMQLQKIHMVIIADEYGQTSGIIAMEDILEEIVGNILDEYDKEDAMVVKQLDGSYLVDGMTNLEDLEEILEIEFETDDCEILNGFLITQLDKIPTEGESLLVNYKNYTFEVIKVENNMIKLVKVTKNNVEAMI</sequence>
<dbReference type="InterPro" id="IPR036318">
    <property type="entry name" value="FAD-bd_PCMH-like_sf"/>
</dbReference>
<gene>
    <name evidence="11" type="ORF">C8E03_101397</name>
</gene>
<feature type="domain" description="CBS" evidence="10">
    <location>
        <begin position="204"/>
        <end position="263"/>
    </location>
</feature>
<keyword evidence="5 9" id="KW-1133">Transmembrane helix</keyword>
<name>A0A318EWZ2_9FIRM</name>
<evidence type="ECO:0000256" key="4">
    <source>
        <dbReference type="ARBA" id="ARBA00022737"/>
    </source>
</evidence>
<feature type="transmembrane region" description="Helical" evidence="9">
    <location>
        <begin position="63"/>
        <end position="83"/>
    </location>
</feature>
<keyword evidence="4" id="KW-0677">Repeat</keyword>
<evidence type="ECO:0000256" key="2">
    <source>
        <dbReference type="ARBA" id="ARBA00006337"/>
    </source>
</evidence>
<protein>
    <submittedName>
        <fullName evidence="11">Putative hemolysin</fullName>
    </submittedName>
</protein>
<dbReference type="Gene3D" id="3.30.465.10">
    <property type="match status" value="1"/>
</dbReference>
<dbReference type="PANTHER" id="PTHR22777:SF17">
    <property type="entry name" value="UPF0053 PROTEIN SLL0260"/>
    <property type="match status" value="1"/>
</dbReference>
<dbReference type="AlphaFoldDB" id="A0A318EWZ2"/>
<dbReference type="RefSeq" id="WP_110290141.1">
    <property type="nucleotide sequence ID" value="NZ_QICS01000001.1"/>
</dbReference>
<comment type="similarity">
    <text evidence="2">Belongs to the UPF0053 family.</text>
</comment>
<keyword evidence="7 9" id="KW-0472">Membrane</keyword>
<dbReference type="InterPro" id="IPR016169">
    <property type="entry name" value="FAD-bd_PCMH_sub2"/>
</dbReference>
<dbReference type="Pfam" id="PF03471">
    <property type="entry name" value="CorC_HlyC"/>
    <property type="match status" value="1"/>
</dbReference>
<dbReference type="InterPro" id="IPR005170">
    <property type="entry name" value="Transptr-assoc_dom"/>
</dbReference>
<comment type="subcellular location">
    <subcellularLocation>
        <location evidence="1">Membrane</location>
        <topology evidence="1">Multi-pass membrane protein</topology>
    </subcellularLocation>
</comment>
<evidence type="ECO:0000256" key="6">
    <source>
        <dbReference type="ARBA" id="ARBA00023122"/>
    </source>
</evidence>
<feature type="transmembrane region" description="Helical" evidence="9">
    <location>
        <begin position="119"/>
        <end position="143"/>
    </location>
</feature>
<organism evidence="11 12">
    <name type="scientific">Lachnotalea glycerini</name>
    <dbReference type="NCBI Taxonomy" id="1763509"/>
    <lineage>
        <taxon>Bacteria</taxon>
        <taxon>Bacillati</taxon>
        <taxon>Bacillota</taxon>
        <taxon>Clostridia</taxon>
        <taxon>Lachnospirales</taxon>
        <taxon>Lachnospiraceae</taxon>
        <taxon>Lachnotalea</taxon>
    </lineage>
</organism>
<evidence type="ECO:0000256" key="5">
    <source>
        <dbReference type="ARBA" id="ARBA00022989"/>
    </source>
</evidence>
<dbReference type="PROSITE" id="PS51371">
    <property type="entry name" value="CBS"/>
    <property type="match status" value="2"/>
</dbReference>
<evidence type="ECO:0000313" key="12">
    <source>
        <dbReference type="Proteomes" id="UP000247523"/>
    </source>
</evidence>
<proteinExistence type="inferred from homology"/>
<evidence type="ECO:0000256" key="3">
    <source>
        <dbReference type="ARBA" id="ARBA00022692"/>
    </source>
</evidence>
<dbReference type="Gene3D" id="3.10.580.10">
    <property type="entry name" value="CBS-domain"/>
    <property type="match status" value="1"/>
</dbReference>
<dbReference type="InterPro" id="IPR000644">
    <property type="entry name" value="CBS_dom"/>
</dbReference>
<reference evidence="11 12" key="1">
    <citation type="submission" date="2018-05" db="EMBL/GenBank/DDBJ databases">
        <title>Genomic Encyclopedia of Type Strains, Phase IV (KMG-IV): sequencing the most valuable type-strain genomes for metagenomic binning, comparative biology and taxonomic classification.</title>
        <authorList>
            <person name="Goeker M."/>
        </authorList>
    </citation>
    <scope>NUCLEOTIDE SEQUENCE [LARGE SCALE GENOMIC DNA]</scope>
    <source>
        <strain evidence="11 12">DSM 28816</strain>
    </source>
</reference>
<dbReference type="GO" id="GO:0050660">
    <property type="term" value="F:flavin adenine dinucleotide binding"/>
    <property type="evidence" value="ECO:0007669"/>
    <property type="project" value="InterPro"/>
</dbReference>
<dbReference type="SUPFAM" id="SSF54631">
    <property type="entry name" value="CBS-domain pair"/>
    <property type="match status" value="1"/>
</dbReference>
<dbReference type="FunFam" id="3.10.580.10:FF:000002">
    <property type="entry name" value="Magnesium/cobalt efflux protein CorC"/>
    <property type="match status" value="1"/>
</dbReference>